<proteinExistence type="inferred from homology"/>
<dbReference type="GO" id="GO:0022625">
    <property type="term" value="C:cytosolic large ribosomal subunit"/>
    <property type="evidence" value="ECO:0007669"/>
    <property type="project" value="TreeGrafter"/>
</dbReference>
<dbReference type="PANTHER" id="PTHR45699:SF3">
    <property type="entry name" value="LARGE RIBOSOMAL SUBUNIT PROTEIN UL10"/>
    <property type="match status" value="1"/>
</dbReference>
<dbReference type="InterPro" id="IPR030670">
    <property type="entry name" value="uL10_eukaryotes"/>
</dbReference>
<evidence type="ECO:0000256" key="2">
    <source>
        <dbReference type="ARBA" id="ARBA00022980"/>
    </source>
</evidence>
<dbReference type="KEGG" id="gsl:Gasu_17870"/>
<dbReference type="Gene3D" id="3.30.70.1730">
    <property type="match status" value="1"/>
</dbReference>
<dbReference type="GeneID" id="17089714"/>
<dbReference type="Pfam" id="PF00466">
    <property type="entry name" value="Ribosomal_L10"/>
    <property type="match status" value="1"/>
</dbReference>
<reference evidence="7" key="1">
    <citation type="journal article" date="2013" name="Science">
        <title>Gene transfer from bacteria and archaea facilitated evolution of an extremophilic eukaryote.</title>
        <authorList>
            <person name="Schonknecht G."/>
            <person name="Chen W.H."/>
            <person name="Ternes C.M."/>
            <person name="Barbier G.G."/>
            <person name="Shrestha R.P."/>
            <person name="Stanke M."/>
            <person name="Brautigam A."/>
            <person name="Baker B.J."/>
            <person name="Banfield J.F."/>
            <person name="Garavito R.M."/>
            <person name="Carr K."/>
            <person name="Wilkerson C."/>
            <person name="Rensing S.A."/>
            <person name="Gagneul D."/>
            <person name="Dickenson N.E."/>
            <person name="Oesterhelt C."/>
            <person name="Lercher M.J."/>
            <person name="Weber A.P."/>
        </authorList>
    </citation>
    <scope>NUCLEOTIDE SEQUENCE [LARGE SCALE GENOMIC DNA]</scope>
    <source>
        <strain evidence="7">074W</strain>
    </source>
</reference>
<evidence type="ECO:0000256" key="4">
    <source>
        <dbReference type="SAM" id="MobiDB-lite"/>
    </source>
</evidence>
<dbReference type="GO" id="GO:0002181">
    <property type="term" value="P:cytoplasmic translation"/>
    <property type="evidence" value="ECO:0007669"/>
    <property type="project" value="TreeGrafter"/>
</dbReference>
<evidence type="ECO:0000313" key="6">
    <source>
        <dbReference type="EMBL" id="EME31028.1"/>
    </source>
</evidence>
<evidence type="ECO:0000256" key="3">
    <source>
        <dbReference type="ARBA" id="ARBA00023274"/>
    </source>
</evidence>
<dbReference type="InterPro" id="IPR001790">
    <property type="entry name" value="Ribosomal_uL10"/>
</dbReference>
<organism evidence="6 7">
    <name type="scientific">Galdieria sulphuraria</name>
    <name type="common">Red alga</name>
    <dbReference type="NCBI Taxonomy" id="130081"/>
    <lineage>
        <taxon>Eukaryota</taxon>
        <taxon>Rhodophyta</taxon>
        <taxon>Bangiophyceae</taxon>
        <taxon>Galdieriales</taxon>
        <taxon>Galdieriaceae</taxon>
        <taxon>Galdieria</taxon>
    </lineage>
</organism>
<dbReference type="PANTHER" id="PTHR45699">
    <property type="entry name" value="60S ACIDIC RIBOSOMAL PROTEIN P0"/>
    <property type="match status" value="1"/>
</dbReference>
<dbReference type="EMBL" id="KB454495">
    <property type="protein sequence ID" value="EME31028.1"/>
    <property type="molecule type" value="Genomic_DNA"/>
</dbReference>
<dbReference type="GO" id="GO:0000027">
    <property type="term" value="P:ribosomal large subunit assembly"/>
    <property type="evidence" value="ECO:0007669"/>
    <property type="project" value="TreeGrafter"/>
</dbReference>
<dbReference type="Pfam" id="PF00428">
    <property type="entry name" value="Ribosomal_60s"/>
    <property type="match status" value="1"/>
</dbReference>
<dbReference type="FunFam" id="3.90.105.20:FF:000001">
    <property type="entry name" value="60S acidic ribosomal protein P0"/>
    <property type="match status" value="1"/>
</dbReference>
<dbReference type="CDD" id="cd05795">
    <property type="entry name" value="Ribosomal_P0_L10e"/>
    <property type="match status" value="1"/>
</dbReference>
<comment type="similarity">
    <text evidence="1">Belongs to the universal ribosomal protein uL10 family.</text>
</comment>
<dbReference type="OrthoDB" id="10259902at2759"/>
<accession>M2Y4X8</accession>
<dbReference type="Pfam" id="PF17777">
    <property type="entry name" value="RL10P_insert"/>
    <property type="match status" value="1"/>
</dbReference>
<dbReference type="Proteomes" id="UP000030680">
    <property type="component" value="Unassembled WGS sequence"/>
</dbReference>
<dbReference type="AlphaFoldDB" id="M2Y4X8"/>
<dbReference type="InterPro" id="IPR040637">
    <property type="entry name" value="Ribosomal_uL10-like_insert"/>
</dbReference>
<dbReference type="GO" id="GO:0070180">
    <property type="term" value="F:large ribosomal subunit rRNA binding"/>
    <property type="evidence" value="ECO:0007669"/>
    <property type="project" value="TreeGrafter"/>
</dbReference>
<sequence>MPQSRADRKASYFDRIITYFEKFDKVLVIGVDNVGSNQLQKLRQSLRKDCEVLMGKNTMIRKALRGHLSKNPALEKLLPHLVGNVGFIFTSGDLKQIREKIAENRVPAAAKAGTFAQCDVVIPAGPTGMEPTMTSFFQALNIPTKINKGQIEIQSDVTLLKEGQRVGNSEQTLLQKLNIKPFKYGAVIQVIYENGVIYEPKVLDIGEEEISQVTKEGIHNIAAVSLAIGYPTQASIPYTIISSLKNLFAVSLVSEYTMPQAVQLKDLLDNPEALAQMVVVNAVPNASAGGVSRTEEKQEQAQQQQEEEEEEEEVLVWDFLIENKAIFHFRIRIGDLPYFFTYLLRV</sequence>
<keyword evidence="3" id="KW-0687">Ribonucleoprotein</keyword>
<dbReference type="InterPro" id="IPR043164">
    <property type="entry name" value="Ribosomal_uL10-like_insert_sf"/>
</dbReference>
<evidence type="ECO:0000259" key="5">
    <source>
        <dbReference type="Pfam" id="PF17777"/>
    </source>
</evidence>
<dbReference type="SUPFAM" id="SSF160369">
    <property type="entry name" value="Ribosomal protein L10-like"/>
    <property type="match status" value="1"/>
</dbReference>
<dbReference type="InterPro" id="IPR050323">
    <property type="entry name" value="Ribosomal_protein_uL10"/>
</dbReference>
<evidence type="ECO:0000313" key="7">
    <source>
        <dbReference type="Proteomes" id="UP000030680"/>
    </source>
</evidence>
<dbReference type="RefSeq" id="XP_005707548.1">
    <property type="nucleotide sequence ID" value="XM_005707491.1"/>
</dbReference>
<dbReference type="eggNOG" id="KOG0815">
    <property type="taxonomic scope" value="Eukaryota"/>
</dbReference>
<dbReference type="OMA" id="DMNPFKL"/>
<feature type="domain" description="Large ribosomal subunit protein uL10-like insertion" evidence="5">
    <location>
        <begin position="110"/>
        <end position="179"/>
    </location>
</feature>
<feature type="region of interest" description="Disordered" evidence="4">
    <location>
        <begin position="289"/>
        <end position="309"/>
    </location>
</feature>
<dbReference type="GO" id="GO:0003735">
    <property type="term" value="F:structural constituent of ribosome"/>
    <property type="evidence" value="ECO:0007669"/>
    <property type="project" value="TreeGrafter"/>
</dbReference>
<dbReference type="Gene3D" id="3.90.105.20">
    <property type="match status" value="1"/>
</dbReference>
<dbReference type="Gramene" id="EME31028">
    <property type="protein sequence ID" value="EME31028"/>
    <property type="gene ID" value="Gasu_17870"/>
</dbReference>
<evidence type="ECO:0000256" key="1">
    <source>
        <dbReference type="ARBA" id="ARBA00008889"/>
    </source>
</evidence>
<dbReference type="InterPro" id="IPR043141">
    <property type="entry name" value="Ribosomal_uL10-like_sf"/>
</dbReference>
<name>M2Y4X8_GALSU</name>
<dbReference type="PIRSF" id="PIRSF039087">
    <property type="entry name" value="L10E"/>
    <property type="match status" value="1"/>
</dbReference>
<protein>
    <submittedName>
        <fullName evidence="6">60S acidic ribosomal protein P0</fullName>
    </submittedName>
</protein>
<keyword evidence="7" id="KW-1185">Reference proteome</keyword>
<keyword evidence="2 6" id="KW-0689">Ribosomal protein</keyword>
<dbReference type="STRING" id="130081.M2Y4X8"/>
<gene>
    <name evidence="6" type="ORF">Gasu_17870</name>
</gene>